<dbReference type="EMBL" id="JAEPRD010000343">
    <property type="protein sequence ID" value="KAG2191869.1"/>
    <property type="molecule type" value="Genomic_DNA"/>
</dbReference>
<organism evidence="2 3">
    <name type="scientific">Mucor saturninus</name>
    <dbReference type="NCBI Taxonomy" id="64648"/>
    <lineage>
        <taxon>Eukaryota</taxon>
        <taxon>Fungi</taxon>
        <taxon>Fungi incertae sedis</taxon>
        <taxon>Mucoromycota</taxon>
        <taxon>Mucoromycotina</taxon>
        <taxon>Mucoromycetes</taxon>
        <taxon>Mucorales</taxon>
        <taxon>Mucorineae</taxon>
        <taxon>Mucoraceae</taxon>
        <taxon>Mucor</taxon>
    </lineage>
</organism>
<dbReference type="PANTHER" id="PTHR47163:SF3">
    <property type="entry name" value="PROTEIN CBG18017"/>
    <property type="match status" value="1"/>
</dbReference>
<protein>
    <recommendedName>
        <fullName evidence="1">ISXO2-like transposase domain-containing protein</fullName>
    </recommendedName>
</protein>
<gene>
    <name evidence="2" type="ORF">INT47_005974</name>
</gene>
<dbReference type="Pfam" id="PF12762">
    <property type="entry name" value="DDE_Tnp_IS1595"/>
    <property type="match status" value="1"/>
</dbReference>
<evidence type="ECO:0000259" key="1">
    <source>
        <dbReference type="SMART" id="SM01126"/>
    </source>
</evidence>
<dbReference type="Proteomes" id="UP000603453">
    <property type="component" value="Unassembled WGS sequence"/>
</dbReference>
<dbReference type="InterPro" id="IPR053164">
    <property type="entry name" value="IS1016-like_transposase"/>
</dbReference>
<dbReference type="PANTHER" id="PTHR47163">
    <property type="entry name" value="DDE_TNP_IS1595 DOMAIN-CONTAINING PROTEIN"/>
    <property type="match status" value="1"/>
</dbReference>
<name>A0A8H7QGT3_9FUNG</name>
<proteinExistence type="predicted"/>
<reference evidence="2" key="1">
    <citation type="submission" date="2020-12" db="EMBL/GenBank/DDBJ databases">
        <title>Metabolic potential, ecology and presence of endohyphal bacteria is reflected in genomic diversity of Mucoromycotina.</title>
        <authorList>
            <person name="Muszewska A."/>
            <person name="Okrasinska A."/>
            <person name="Steczkiewicz K."/>
            <person name="Drgas O."/>
            <person name="Orlowska M."/>
            <person name="Perlinska-Lenart U."/>
            <person name="Aleksandrzak-Piekarczyk T."/>
            <person name="Szatraj K."/>
            <person name="Zielenkiewicz U."/>
            <person name="Pilsyk S."/>
            <person name="Malc E."/>
            <person name="Mieczkowski P."/>
            <person name="Kruszewska J.S."/>
            <person name="Biernat P."/>
            <person name="Pawlowska J."/>
        </authorList>
    </citation>
    <scope>NUCLEOTIDE SEQUENCE</scope>
    <source>
        <strain evidence="2">WA0000017839</strain>
    </source>
</reference>
<comment type="caution">
    <text evidence="2">The sequence shown here is derived from an EMBL/GenBank/DDBJ whole genome shotgun (WGS) entry which is preliminary data.</text>
</comment>
<feature type="domain" description="ISXO2-like transposase" evidence="1">
    <location>
        <begin position="143"/>
        <end position="280"/>
    </location>
</feature>
<evidence type="ECO:0000313" key="3">
    <source>
        <dbReference type="Proteomes" id="UP000603453"/>
    </source>
</evidence>
<sequence>MTTIDIESTKQYLIAMGVYYPRNHPIFTCSGGSPMGYIFERDREFSYRCSGTNIQGQQCCKRERKTERIDSFFAKRHLSVNLVLEGMFYWLNKIPRMTISSMLGCSPESTRNLISGIHQLIQMDLMNEDIQIGGLDSNGNPIIVEIDESKFGKRKYYRGHRVEGVWVLGGIERTADRKTFLVTVPQRDAETLLQIIKKYVRPESIIYTDWWAAYGGLESVINSNYTHKTVNHSVEYVTSDGVHTNTIEGLWNGIKMNCSPRLRTKKMMPWLLMEFIWRRKYEGKLWEGLLKTLKEVSFGNIESTAIFTDFEFIYDNNEESSED</sequence>
<dbReference type="OrthoDB" id="5598606at2759"/>
<dbReference type="SMART" id="SM01126">
    <property type="entry name" value="DDE_Tnp_IS1595"/>
    <property type="match status" value="1"/>
</dbReference>
<dbReference type="AlphaFoldDB" id="A0A8H7QGT3"/>
<dbReference type="NCBIfam" id="NF033547">
    <property type="entry name" value="transpos_IS1595"/>
    <property type="match status" value="1"/>
</dbReference>
<evidence type="ECO:0000313" key="2">
    <source>
        <dbReference type="EMBL" id="KAG2191869.1"/>
    </source>
</evidence>
<dbReference type="InterPro" id="IPR024445">
    <property type="entry name" value="Tnp_ISXO2-like"/>
</dbReference>
<accession>A0A8H7QGT3</accession>
<keyword evidence="3" id="KW-1185">Reference proteome</keyword>